<gene>
    <name evidence="6" type="ORF">GEV33_009707</name>
</gene>
<proteinExistence type="predicted"/>
<dbReference type="GO" id="GO:0004540">
    <property type="term" value="F:RNA nuclease activity"/>
    <property type="evidence" value="ECO:0007669"/>
    <property type="project" value="TreeGrafter"/>
</dbReference>
<dbReference type="PROSITE" id="PS50297">
    <property type="entry name" value="ANK_REP_REGION"/>
    <property type="match status" value="3"/>
</dbReference>
<protein>
    <recommendedName>
        <fullName evidence="5">Tc1-like transposase DDE domain-containing protein</fullName>
    </recommendedName>
</protein>
<dbReference type="GO" id="GO:0003723">
    <property type="term" value="F:RNA binding"/>
    <property type="evidence" value="ECO:0007669"/>
    <property type="project" value="TreeGrafter"/>
</dbReference>
<dbReference type="InterPro" id="IPR038717">
    <property type="entry name" value="Tc1-like_DDE_dom"/>
</dbReference>
<dbReference type="Pfam" id="PF13358">
    <property type="entry name" value="DDE_3"/>
    <property type="match status" value="1"/>
</dbReference>
<dbReference type="SMART" id="SM00248">
    <property type="entry name" value="ANK"/>
    <property type="match status" value="8"/>
</dbReference>
<evidence type="ECO:0000256" key="4">
    <source>
        <dbReference type="SAM" id="MobiDB-lite"/>
    </source>
</evidence>
<dbReference type="Gene3D" id="1.25.40.20">
    <property type="entry name" value="Ankyrin repeat-containing domain"/>
    <property type="match status" value="2"/>
</dbReference>
<dbReference type="Pfam" id="PF12796">
    <property type="entry name" value="Ank_2"/>
    <property type="match status" value="3"/>
</dbReference>
<name>A0A8J6H6Y9_TENMO</name>
<feature type="repeat" description="ANK" evidence="3">
    <location>
        <begin position="484"/>
        <end position="516"/>
    </location>
</feature>
<feature type="repeat" description="ANK" evidence="3">
    <location>
        <begin position="537"/>
        <end position="569"/>
    </location>
</feature>
<comment type="caution">
    <text evidence="6">The sequence shown here is derived from an EMBL/GenBank/DDBJ whole genome shotgun (WGS) entry which is preliminary data.</text>
</comment>
<feature type="domain" description="Tc1-like transposase DDE" evidence="5">
    <location>
        <begin position="20"/>
        <end position="107"/>
    </location>
</feature>
<reference evidence="6" key="1">
    <citation type="journal article" date="2020" name="J Insects Food Feed">
        <title>The yellow mealworm (Tenebrio molitor) genome: a resource for the emerging insects as food and feed industry.</title>
        <authorList>
            <person name="Eriksson T."/>
            <person name="Andere A."/>
            <person name="Kelstrup H."/>
            <person name="Emery V."/>
            <person name="Picard C."/>
        </authorList>
    </citation>
    <scope>NUCLEOTIDE SEQUENCE</scope>
    <source>
        <strain evidence="6">Stoneville</strain>
        <tissue evidence="6">Whole head</tissue>
    </source>
</reference>
<dbReference type="InterPro" id="IPR002110">
    <property type="entry name" value="Ankyrin_rpt"/>
</dbReference>
<dbReference type="EMBL" id="JABDTM020025596">
    <property type="protein sequence ID" value="KAH0813085.1"/>
    <property type="molecule type" value="Genomic_DNA"/>
</dbReference>
<accession>A0A8J6H6Y9</accession>
<dbReference type="SUPFAM" id="SSF48403">
    <property type="entry name" value="Ankyrin repeat"/>
    <property type="match status" value="1"/>
</dbReference>
<feature type="region of interest" description="Disordered" evidence="4">
    <location>
        <begin position="210"/>
        <end position="230"/>
    </location>
</feature>
<dbReference type="PROSITE" id="PS50088">
    <property type="entry name" value="ANK_REPEAT"/>
    <property type="match status" value="4"/>
</dbReference>
<evidence type="ECO:0000259" key="5">
    <source>
        <dbReference type="Pfam" id="PF13358"/>
    </source>
</evidence>
<evidence type="ECO:0000256" key="2">
    <source>
        <dbReference type="ARBA" id="ARBA00023043"/>
    </source>
</evidence>
<evidence type="ECO:0000256" key="1">
    <source>
        <dbReference type="ARBA" id="ARBA00022737"/>
    </source>
</evidence>
<feature type="repeat" description="ANK" evidence="3">
    <location>
        <begin position="599"/>
        <end position="631"/>
    </location>
</feature>
<dbReference type="PANTHER" id="PTHR24141:SF1">
    <property type="entry name" value="2-5A-DEPENDENT RIBONUCLEASE"/>
    <property type="match status" value="1"/>
</dbReference>
<dbReference type="InterPro" id="IPR036770">
    <property type="entry name" value="Ankyrin_rpt-contain_sf"/>
</dbReference>
<keyword evidence="1" id="KW-0677">Repeat</keyword>
<evidence type="ECO:0000313" key="7">
    <source>
        <dbReference type="Proteomes" id="UP000719412"/>
    </source>
</evidence>
<feature type="repeat" description="ANK" evidence="3">
    <location>
        <begin position="697"/>
        <end position="729"/>
    </location>
</feature>
<organism evidence="6 7">
    <name type="scientific">Tenebrio molitor</name>
    <name type="common">Yellow mealworm beetle</name>
    <dbReference type="NCBI Taxonomy" id="7067"/>
    <lineage>
        <taxon>Eukaryota</taxon>
        <taxon>Metazoa</taxon>
        <taxon>Ecdysozoa</taxon>
        <taxon>Arthropoda</taxon>
        <taxon>Hexapoda</taxon>
        <taxon>Insecta</taxon>
        <taxon>Pterygota</taxon>
        <taxon>Neoptera</taxon>
        <taxon>Endopterygota</taxon>
        <taxon>Coleoptera</taxon>
        <taxon>Polyphaga</taxon>
        <taxon>Cucujiformia</taxon>
        <taxon>Tenebrionidae</taxon>
        <taxon>Tenebrio</taxon>
    </lineage>
</organism>
<sequence>MISPPTVRRRLKEREAHTDLVFVENGAMTAHRYFLECVESHVVPYAPFIGENVLIMDDNARPYMARIVVRYLEQVGMRLLPWPANCRELNPIEHVWGFLGKRVRRRQLRPDTLNGLRVALEGECAQIPQNYIATLIQTGPASSLLTWPGEVFEVRENEKKRTKWTWLDLGAIQTGETKKNTDGRAEGGSIDTHYRSVSFPSRSGIWWQSPLSGADGSRDETGATEVSGASTMSPTHGFLLTLTGVLRVAHCLHEDSPIPPGKGNASQKSTSIASRALAFGPKSSLSGVGRVRSNFPHGDDTAHHPQGFDEYEDPWHQGEDFFEGRKLRRAMDVCVCLVGADGRVVEGRATLSRHHREVSRVQIPGRMGLPWMLCVVVFVLCRPEKGEERGWAWVSGESTPEPRRTTKEKMRNQADRKRVWCQSDYEGWKRVGVAQKNNENKICSAILENKEKLIEETVRGGYDANKIINKWNPSGPVADLVKFRKWTILMLAVYHDCENIVKILISRGADPNKTGNDGNTPLIINIENNKSLAIDEKGRTPLSWAVLKKNIKMINTLLDHGAEMTIHTALLEAIASDDVVIVKLLKKRGADINLVYPDTGTTPLMKALTLKHGKVAKFLIENGADVHLKGKDGKSPIEECFEMGNLALAVKIITKKNINVNKDYQDKLFVKSLRMQNLPLVKYFVKKEVDINQKDESGETPLEIALSNSDLPTVKFLIDAGAERKSVNSLIQERVKKDVNFAIYMESLKITQPEMKDSITEVRRIVWPIFHSRTTDVERPTLALDHVPAVVGLMHGYTICSNFKAVFNFWVAVLGARAMHVRKQGNMQYVFHDVCHIQIITYFYGWCTVLETLGPWCLPDKKLVVPREKLERQRLKMLFFSPLMTTVEEDHKDLLVELQQKKKLNDHQKIKLKDSYSIDKDKGKEVGYDIGLLLEYNLVRLS</sequence>
<evidence type="ECO:0000313" key="6">
    <source>
        <dbReference type="EMBL" id="KAH0813085.1"/>
    </source>
</evidence>
<keyword evidence="7" id="KW-1185">Reference proteome</keyword>
<dbReference type="PANTHER" id="PTHR24141">
    <property type="entry name" value="2-5A-DEPENDENT RIBONUCLEASE"/>
    <property type="match status" value="1"/>
</dbReference>
<reference evidence="6" key="2">
    <citation type="submission" date="2021-08" db="EMBL/GenBank/DDBJ databases">
        <authorList>
            <person name="Eriksson T."/>
        </authorList>
    </citation>
    <scope>NUCLEOTIDE SEQUENCE</scope>
    <source>
        <strain evidence="6">Stoneville</strain>
        <tissue evidence="6">Whole head</tissue>
    </source>
</reference>
<evidence type="ECO:0000256" key="3">
    <source>
        <dbReference type="PROSITE-ProRule" id="PRU00023"/>
    </source>
</evidence>
<dbReference type="Proteomes" id="UP000719412">
    <property type="component" value="Unassembled WGS sequence"/>
</dbReference>
<dbReference type="AlphaFoldDB" id="A0A8J6H6Y9"/>
<dbReference type="InterPro" id="IPR036397">
    <property type="entry name" value="RNaseH_sf"/>
</dbReference>
<dbReference type="Gene3D" id="3.30.420.10">
    <property type="entry name" value="Ribonuclease H-like superfamily/Ribonuclease H"/>
    <property type="match status" value="1"/>
</dbReference>
<dbReference type="GO" id="GO:0006396">
    <property type="term" value="P:RNA processing"/>
    <property type="evidence" value="ECO:0007669"/>
    <property type="project" value="TreeGrafter"/>
</dbReference>
<keyword evidence="2 3" id="KW-0040">ANK repeat</keyword>